<reference evidence="5" key="1">
    <citation type="submission" date="2016-04" db="EMBL/GenBank/DDBJ databases">
        <authorList>
            <person name="Evans L.H."/>
            <person name="Alamgir A."/>
            <person name="Owens N."/>
            <person name="Weber N.D."/>
            <person name="Virtaneva K."/>
            <person name="Barbian K."/>
            <person name="Babar A."/>
            <person name="Rosenke K."/>
        </authorList>
    </citation>
    <scope>NUCLEOTIDE SEQUENCE</scope>
    <source>
        <strain evidence="5">86</strain>
    </source>
</reference>
<dbReference type="NCBIfam" id="TIGR00254">
    <property type="entry name" value="GGDEF"/>
    <property type="match status" value="1"/>
</dbReference>
<dbReference type="PROSITE" id="PS50887">
    <property type="entry name" value="GGDEF"/>
    <property type="match status" value="1"/>
</dbReference>
<keyword evidence="5" id="KW-0723">Serine/threonine-protein kinase</keyword>
<dbReference type="Gene3D" id="3.40.50.300">
    <property type="entry name" value="P-loop containing nucleotide triphosphate hydrolases"/>
    <property type="match status" value="1"/>
</dbReference>
<dbReference type="SUPFAM" id="SSF52540">
    <property type="entry name" value="P-loop containing nucleoside triphosphate hydrolases"/>
    <property type="match status" value="1"/>
</dbReference>
<feature type="domain" description="Protein kinase" evidence="3">
    <location>
        <begin position="24"/>
        <end position="287"/>
    </location>
</feature>
<keyword evidence="5" id="KW-0418">Kinase</keyword>
<dbReference type="Pfam" id="PF01590">
    <property type="entry name" value="GAF"/>
    <property type="match status" value="1"/>
</dbReference>
<dbReference type="InterPro" id="IPR029016">
    <property type="entry name" value="GAF-like_dom_sf"/>
</dbReference>
<dbReference type="GO" id="GO:0016020">
    <property type="term" value="C:membrane"/>
    <property type="evidence" value="ECO:0007669"/>
    <property type="project" value="UniProtKB-SubCell"/>
</dbReference>
<dbReference type="SMART" id="SM00065">
    <property type="entry name" value="GAF"/>
    <property type="match status" value="1"/>
</dbReference>
<evidence type="ECO:0000259" key="3">
    <source>
        <dbReference type="PROSITE" id="PS50011"/>
    </source>
</evidence>
<gene>
    <name evidence="5" type="ORF">KL86CLO1_10328</name>
</gene>
<sequence>MLQQIKKTESGGANGRMANTSGQYTIQECVHRSESSALFRAVDDRTGEAVILKTVNAETMSPAELAKLRKEYAILSKLKSKYVPEAVDLIKIEDHFFLVLKYSIGVSLAEYMKAHTITVKEFLFLARAIVTGVSDIHRAGIIHKDLNPSNIIYSPQLRRITIIDFGIAAEFSFESSVATDPTVFKGTLAYTSPEQTGRLNRAIDFRTDFYSLGVAFFEMLCGRRPFTSDSPAELIYDHVARVAPLVSAVNPEVPEMLSRIIAKLMSKMPEERYHSAEGLLFDLNRCLTAYDVGWEIPEFDLGRGDCSDRIDVPQKLYGREKEVALLKNAYRETLNGGKCTVFIGGPSGSGKTTLAGELRSLVLQNNGILLCGKYDQYQRNIPHYALFQLLRNLCDVILAESEDRIDAWKERLSKALGEDAALLVDKVPRLTLITGEPQPLPELSPLEASVRFRAAAQRLIAAVASPQRPLVLFLDDVHYIGSGETELLEESVDNGETGSLMIVACYRDNEVDGGHPLILCMNKMASRGANLRRISLAGLDEASVSKLLADTLLCGGTDIDELARLVCGKTHGNPFYIKQFLKLSHTRGLIRFDRAGRAWVWDLESMRASPAEENVVDFLIRNMDQLSPEAVELLSLGACGGRSFSIDLLSRLSGKEAEEVAAILRPAVSLEIIYPLQSDGKKTSLARFQFTHDRFQQAFYTVLPARRRQGIHYALAKWFADPANQQGERVGIQFVIADHYSKSLDAAPTAREKRRVAEILLSAAHAASLLSSFDMALRYLEQIITAMGELGPADNAFTFKVYAAYHLALCGLPRYEEADEAYRLLQSLAPSPIDLADSSGLQAVGLSNRGKYKEAFYLAVGLLERLGVPFRKEATLDDGIYDEIAACYAELEKRKFSEGSGVMETTDRNEVGIQKLLNRLITIVLFFNPAYSSWVILTNAQRILAHGYTPGGLHLYASVSSALVPLRNDYRMAYTAAREGMRLAEKSAFKNETFRIYHTFSLVDCHWFEDVKNSIPYARESLAGNHAVGDFEFACYSYFTTQQAVLETCQRLGELAAESEAAQSYAAKMENQHALGSYLSYAQLYKALKGATRTPGSFDDDAFSEALHLENVRGDPMAQCYYYILRGLSAAIYLDYDTAFELTEKAVPLLSTLTGFYLLALHNFLHSLSVCKRLENHDCGAEERRRLWGTLEANQKWLGERAADSPANFLHLHSVIDAEITALRGTAAELVARYEQAMEQAATAGRPYHYAMICELAAMRFLKRKAPATAGNFLREAYSAYLAWEAEGKVEQLRRNSTSLLTVRHAARRGAVGTLSMSGNGMTQSAIDFNALITASQTISGEMELTAILDKLISILQEVSGAQDIYYLTQDGEGGYLIRAEGHCENGRHLAEELPARADRVSLGVVHYVVRTGETIVLDNASTSNVFEQDEHIAAFGSRSVLCMPVTNKGDLKGVLYLENRLVDGAFDKGRLEALTIIASQLAISLENAYLYGNLQFLVDDKTKELREEIRVRKAAEKRLEQMANHDTLTGLPNRRMFQSHLEQSIKAAEYEKAAIAVLFIDLDGFKLINDRYGHDKGDAALVAIADRLASTVRSCDMISRLGGDEFVLVVENVKSREIIETLCSRIIDTVRRPIELSPSGITVALTASIGVSLLGEDGTTAEALITNSDRAMYEAKRRGKDQHAFYQSE</sequence>
<organism evidence="5">
    <name type="scientific">uncultured Eubacteriales bacterium</name>
    <dbReference type="NCBI Taxonomy" id="172733"/>
    <lineage>
        <taxon>Bacteria</taxon>
        <taxon>Bacillati</taxon>
        <taxon>Bacillota</taxon>
        <taxon>Clostridia</taxon>
        <taxon>Eubacteriales</taxon>
        <taxon>environmental samples</taxon>
    </lineage>
</organism>
<evidence type="ECO:0000259" key="4">
    <source>
        <dbReference type="PROSITE" id="PS50887"/>
    </source>
</evidence>
<name>A0A212J134_9FIRM</name>
<dbReference type="FunFam" id="3.30.70.270:FF:000001">
    <property type="entry name" value="Diguanylate cyclase domain protein"/>
    <property type="match status" value="1"/>
</dbReference>
<dbReference type="InterPro" id="IPR043128">
    <property type="entry name" value="Rev_trsase/Diguanyl_cyclase"/>
</dbReference>
<dbReference type="Gene3D" id="3.30.450.40">
    <property type="match status" value="1"/>
</dbReference>
<dbReference type="Gene3D" id="1.10.510.10">
    <property type="entry name" value="Transferase(Phosphotransferase) domain 1"/>
    <property type="match status" value="1"/>
</dbReference>
<dbReference type="CDD" id="cd01949">
    <property type="entry name" value="GGDEF"/>
    <property type="match status" value="1"/>
</dbReference>
<dbReference type="InterPro" id="IPR000160">
    <property type="entry name" value="GGDEF_dom"/>
</dbReference>
<dbReference type="SUPFAM" id="SSF56112">
    <property type="entry name" value="Protein kinase-like (PK-like)"/>
    <property type="match status" value="1"/>
</dbReference>
<dbReference type="GO" id="GO:0004674">
    <property type="term" value="F:protein serine/threonine kinase activity"/>
    <property type="evidence" value="ECO:0007669"/>
    <property type="project" value="UniProtKB-KW"/>
</dbReference>
<dbReference type="SUPFAM" id="SSF55781">
    <property type="entry name" value="GAF domain-like"/>
    <property type="match status" value="1"/>
</dbReference>
<dbReference type="InterPro" id="IPR003018">
    <property type="entry name" value="GAF"/>
</dbReference>
<dbReference type="InterPro" id="IPR000719">
    <property type="entry name" value="Prot_kinase_dom"/>
</dbReference>
<dbReference type="Pfam" id="PF13191">
    <property type="entry name" value="AAA_16"/>
    <property type="match status" value="1"/>
</dbReference>
<feature type="domain" description="GGDEF" evidence="4">
    <location>
        <begin position="1554"/>
        <end position="1689"/>
    </location>
</feature>
<evidence type="ECO:0000256" key="1">
    <source>
        <dbReference type="ARBA" id="ARBA00004167"/>
    </source>
</evidence>
<dbReference type="Pfam" id="PF00069">
    <property type="entry name" value="Pkinase"/>
    <property type="match status" value="1"/>
</dbReference>
<dbReference type="PANTHER" id="PTHR43642:SF1">
    <property type="entry name" value="HYBRID SIGNAL TRANSDUCTION HISTIDINE KINASE G"/>
    <property type="match status" value="1"/>
</dbReference>
<dbReference type="EMBL" id="FLUN01000001">
    <property type="protein sequence ID" value="SBV93044.1"/>
    <property type="molecule type" value="Genomic_DNA"/>
</dbReference>
<evidence type="ECO:0000313" key="5">
    <source>
        <dbReference type="EMBL" id="SBV93044.1"/>
    </source>
</evidence>
<feature type="coiled-coil region" evidence="2">
    <location>
        <begin position="1499"/>
        <end position="1526"/>
    </location>
</feature>
<dbReference type="InterPro" id="IPR027417">
    <property type="entry name" value="P-loop_NTPase"/>
</dbReference>
<dbReference type="SMART" id="SM00267">
    <property type="entry name" value="GGDEF"/>
    <property type="match status" value="1"/>
</dbReference>
<keyword evidence="5" id="KW-0808">Transferase</keyword>
<dbReference type="InterPro" id="IPR029787">
    <property type="entry name" value="Nucleotide_cyclase"/>
</dbReference>
<keyword evidence="2" id="KW-0175">Coiled coil</keyword>
<dbReference type="InterPro" id="IPR041664">
    <property type="entry name" value="AAA_16"/>
</dbReference>
<dbReference type="InterPro" id="IPR011009">
    <property type="entry name" value="Kinase-like_dom_sf"/>
</dbReference>
<dbReference type="SUPFAM" id="SSF55073">
    <property type="entry name" value="Nucleotide cyclase"/>
    <property type="match status" value="1"/>
</dbReference>
<dbReference type="PANTHER" id="PTHR43642">
    <property type="entry name" value="HYBRID SIGNAL TRANSDUCTION HISTIDINE KINASE G"/>
    <property type="match status" value="1"/>
</dbReference>
<proteinExistence type="predicted"/>
<dbReference type="Pfam" id="PF00990">
    <property type="entry name" value="GGDEF"/>
    <property type="match status" value="1"/>
</dbReference>
<comment type="subcellular location">
    <subcellularLocation>
        <location evidence="1">Membrane</location>
        <topology evidence="1">Single-pass membrane protein</topology>
    </subcellularLocation>
</comment>
<protein>
    <submittedName>
        <fullName evidence="5">Serine/Threonine protein kinase and Signal Transduction Histidine Kinase (STHK) with GAF sensor</fullName>
    </submittedName>
</protein>
<dbReference type="PROSITE" id="PS50011">
    <property type="entry name" value="PROTEIN_KINASE_DOM"/>
    <property type="match status" value="1"/>
</dbReference>
<dbReference type="InterPro" id="IPR053159">
    <property type="entry name" value="Hybrid_Histidine_Kinase"/>
</dbReference>
<dbReference type="CDD" id="cd14014">
    <property type="entry name" value="STKc_PknB_like"/>
    <property type="match status" value="1"/>
</dbReference>
<dbReference type="Gene3D" id="3.30.200.20">
    <property type="entry name" value="Phosphorylase Kinase, domain 1"/>
    <property type="match status" value="1"/>
</dbReference>
<dbReference type="GO" id="GO:0005524">
    <property type="term" value="F:ATP binding"/>
    <property type="evidence" value="ECO:0007669"/>
    <property type="project" value="InterPro"/>
</dbReference>
<evidence type="ECO:0000256" key="2">
    <source>
        <dbReference type="SAM" id="Coils"/>
    </source>
</evidence>
<accession>A0A212J134</accession>
<dbReference type="Gene3D" id="3.30.70.270">
    <property type="match status" value="1"/>
</dbReference>